<name>A0AAF0QAS0_SOLVR</name>
<evidence type="ECO:0000313" key="5">
    <source>
        <dbReference type="Proteomes" id="UP001234989"/>
    </source>
</evidence>
<dbReference type="PANTHER" id="PTHR31614:SF5">
    <property type="entry name" value="ALLERGEN-LIKE PROTEIN BRSN20"/>
    <property type="match status" value="1"/>
</dbReference>
<evidence type="ECO:0000256" key="2">
    <source>
        <dbReference type="ARBA" id="ARBA00023157"/>
    </source>
</evidence>
<accession>A0AAF0QAS0</accession>
<organism evidence="4 5">
    <name type="scientific">Solanum verrucosum</name>
    <dbReference type="NCBI Taxonomy" id="315347"/>
    <lineage>
        <taxon>Eukaryota</taxon>
        <taxon>Viridiplantae</taxon>
        <taxon>Streptophyta</taxon>
        <taxon>Embryophyta</taxon>
        <taxon>Tracheophyta</taxon>
        <taxon>Spermatophyta</taxon>
        <taxon>Magnoliopsida</taxon>
        <taxon>eudicotyledons</taxon>
        <taxon>Gunneridae</taxon>
        <taxon>Pentapetalae</taxon>
        <taxon>asterids</taxon>
        <taxon>lamiids</taxon>
        <taxon>Solanales</taxon>
        <taxon>Solanaceae</taxon>
        <taxon>Solanoideae</taxon>
        <taxon>Solaneae</taxon>
        <taxon>Solanum</taxon>
    </lineage>
</organism>
<keyword evidence="5" id="KW-1185">Reference proteome</keyword>
<dbReference type="PROSITE" id="PS00925">
    <property type="entry name" value="OLEEI"/>
    <property type="match status" value="1"/>
</dbReference>
<dbReference type="AlphaFoldDB" id="A0AAF0QAS0"/>
<keyword evidence="3" id="KW-1133">Transmembrane helix</keyword>
<reference evidence="4" key="1">
    <citation type="submission" date="2023-08" db="EMBL/GenBank/DDBJ databases">
        <title>A de novo genome assembly of Solanum verrucosum Schlechtendal, a Mexican diploid species geographically isolated from the other diploid A-genome species in potato relatives.</title>
        <authorList>
            <person name="Hosaka K."/>
        </authorList>
    </citation>
    <scope>NUCLEOTIDE SEQUENCE</scope>
    <source>
        <tissue evidence="4">Young leaves</tissue>
    </source>
</reference>
<evidence type="ECO:0008006" key="6">
    <source>
        <dbReference type="Google" id="ProtNLM"/>
    </source>
</evidence>
<feature type="transmembrane region" description="Helical" evidence="3">
    <location>
        <begin position="16"/>
        <end position="34"/>
    </location>
</feature>
<dbReference type="Proteomes" id="UP001234989">
    <property type="component" value="Chromosome 3"/>
</dbReference>
<evidence type="ECO:0000256" key="3">
    <source>
        <dbReference type="SAM" id="Phobius"/>
    </source>
</evidence>
<dbReference type="EMBL" id="CP133614">
    <property type="protein sequence ID" value="WMV19816.1"/>
    <property type="molecule type" value="Genomic_DNA"/>
</dbReference>
<comment type="similarity">
    <text evidence="1">Belongs to the Ole e I family.</text>
</comment>
<proteinExistence type="inferred from homology"/>
<dbReference type="InterPro" id="IPR006041">
    <property type="entry name" value="Pollen_Ole_e1_allergen"/>
</dbReference>
<evidence type="ECO:0000313" key="4">
    <source>
        <dbReference type="EMBL" id="WMV19816.1"/>
    </source>
</evidence>
<gene>
    <name evidence="4" type="ORF">MTR67_013201</name>
</gene>
<dbReference type="Pfam" id="PF01190">
    <property type="entry name" value="Pollen_Ole_e_1"/>
    <property type="match status" value="1"/>
</dbReference>
<keyword evidence="3" id="KW-0812">Transmembrane</keyword>
<keyword evidence="3" id="KW-0472">Membrane</keyword>
<feature type="transmembrane region" description="Helical" evidence="3">
    <location>
        <begin position="40"/>
        <end position="60"/>
    </location>
</feature>
<dbReference type="InterPro" id="IPR006040">
    <property type="entry name" value="Allergen_Ole_e_I_CS"/>
</dbReference>
<evidence type="ECO:0000256" key="1">
    <source>
        <dbReference type="ARBA" id="ARBA00010049"/>
    </source>
</evidence>
<sequence length="203" mass="22791">MEQWRSENFRTKKAKVYRFSMAFIKGCFSGVVFWDKIHQWLFGVCMARLVAFFAICLLSTSIASAGNPLLVEGKVYCDTCRCGFETPATTYLPDAKVKIECKSRITEEPTYTVEGVTNSQGEYSILVKSDRGDDVCDVVLIKSPDPTCAKPSAGRDRSRVTLTRNNGMISDVYFANAMGFIRDEPLASCDEILRQYQVPDEQV</sequence>
<dbReference type="GO" id="GO:0005615">
    <property type="term" value="C:extracellular space"/>
    <property type="evidence" value="ECO:0007669"/>
    <property type="project" value="InterPro"/>
</dbReference>
<dbReference type="PANTHER" id="PTHR31614">
    <property type="entry name" value="PROTEIN DOWNSTREAM OF FLC-RELATED"/>
    <property type="match status" value="1"/>
</dbReference>
<keyword evidence="2" id="KW-1015">Disulfide bond</keyword>
<protein>
    <recommendedName>
        <fullName evidence="6">Allergen BRSn20</fullName>
    </recommendedName>
</protein>